<dbReference type="AlphaFoldDB" id="A0A670K3K2"/>
<sequence>DIQLVQFGSGTVSPGGSFKLTCSVSGAQVSGYYWGWIRETLGKDLEWMGNIRPTSGGGSSYYNSAFSSRSTISRDTNKNEVYLQMNSLTAADTAVYYCAGDTAKQDNESSMQKTSNTPALEQGMRVGGGKIYCSENPMKAIENLLMCIAQPRSHCPINGV</sequence>
<keyword evidence="1" id="KW-0391">Immunity</keyword>
<dbReference type="SMART" id="SM00409">
    <property type="entry name" value="IG"/>
    <property type="match status" value="1"/>
</dbReference>
<evidence type="ECO:0000313" key="6">
    <source>
        <dbReference type="Proteomes" id="UP000472272"/>
    </source>
</evidence>
<evidence type="ECO:0000259" key="4">
    <source>
        <dbReference type="PROSITE" id="PS50835"/>
    </source>
</evidence>
<dbReference type="GO" id="GO:0019814">
    <property type="term" value="C:immunoglobulin complex"/>
    <property type="evidence" value="ECO:0007669"/>
    <property type="project" value="UniProtKB-KW"/>
</dbReference>
<dbReference type="Proteomes" id="UP000472272">
    <property type="component" value="Chromosome 13"/>
</dbReference>
<keyword evidence="3" id="KW-1280">Immunoglobulin</keyword>
<feature type="domain" description="Ig-like" evidence="4">
    <location>
        <begin position="1"/>
        <end position="115"/>
    </location>
</feature>
<name>A0A670K3K2_PODMU</name>
<dbReference type="GO" id="GO:0002250">
    <property type="term" value="P:adaptive immune response"/>
    <property type="evidence" value="ECO:0007669"/>
    <property type="project" value="UniProtKB-KW"/>
</dbReference>
<dbReference type="InterPro" id="IPR013783">
    <property type="entry name" value="Ig-like_fold"/>
</dbReference>
<dbReference type="SMART" id="SM00406">
    <property type="entry name" value="IGv"/>
    <property type="match status" value="1"/>
</dbReference>
<dbReference type="InterPro" id="IPR013106">
    <property type="entry name" value="Ig_V-set"/>
</dbReference>
<evidence type="ECO:0000256" key="3">
    <source>
        <dbReference type="ARBA" id="ARBA00043265"/>
    </source>
</evidence>
<accession>A0A670K3K2</accession>
<reference evidence="5" key="3">
    <citation type="submission" date="2025-09" db="UniProtKB">
        <authorList>
            <consortium name="Ensembl"/>
        </authorList>
    </citation>
    <scope>IDENTIFICATION</scope>
</reference>
<dbReference type="Gene3D" id="2.60.40.10">
    <property type="entry name" value="Immunoglobulins"/>
    <property type="match status" value="1"/>
</dbReference>
<dbReference type="SUPFAM" id="SSF48726">
    <property type="entry name" value="Immunoglobulin"/>
    <property type="match status" value="1"/>
</dbReference>
<keyword evidence="2" id="KW-1064">Adaptive immunity</keyword>
<reference evidence="5 6" key="1">
    <citation type="journal article" date="2019" name="Proc. Natl. Acad. Sci. U.S.A.">
        <title>Regulatory changes in pterin and carotenoid genes underlie balanced color polymorphisms in the wall lizard.</title>
        <authorList>
            <person name="Andrade P."/>
            <person name="Pinho C."/>
            <person name="Perez I de Lanuza G."/>
            <person name="Afonso S."/>
            <person name="Brejcha J."/>
            <person name="Rubin C.J."/>
            <person name="Wallerman O."/>
            <person name="Pereira P."/>
            <person name="Sabatino S.J."/>
            <person name="Bellati A."/>
            <person name="Pellitteri-Rosa D."/>
            <person name="Bosakova Z."/>
            <person name="Bunikis I."/>
            <person name="Carretero M.A."/>
            <person name="Feiner N."/>
            <person name="Marsik P."/>
            <person name="Pauperio F."/>
            <person name="Salvi D."/>
            <person name="Soler L."/>
            <person name="While G.M."/>
            <person name="Uller T."/>
            <person name="Font E."/>
            <person name="Andersson L."/>
            <person name="Carneiro M."/>
        </authorList>
    </citation>
    <scope>NUCLEOTIDE SEQUENCE</scope>
</reference>
<dbReference type="InterPro" id="IPR007110">
    <property type="entry name" value="Ig-like_dom"/>
</dbReference>
<evidence type="ECO:0000313" key="5">
    <source>
        <dbReference type="Ensembl" id="ENSPMRP00000032113.1"/>
    </source>
</evidence>
<proteinExistence type="predicted"/>
<dbReference type="InterPro" id="IPR003599">
    <property type="entry name" value="Ig_sub"/>
</dbReference>
<dbReference type="GO" id="GO:0005576">
    <property type="term" value="C:extracellular region"/>
    <property type="evidence" value="ECO:0007669"/>
    <property type="project" value="UniProtKB-ARBA"/>
</dbReference>
<keyword evidence="6" id="KW-1185">Reference proteome</keyword>
<reference evidence="5" key="2">
    <citation type="submission" date="2025-08" db="UniProtKB">
        <authorList>
            <consortium name="Ensembl"/>
        </authorList>
    </citation>
    <scope>IDENTIFICATION</scope>
</reference>
<dbReference type="PANTHER" id="PTHR23266">
    <property type="entry name" value="IMMUNOGLOBULIN HEAVY CHAIN"/>
    <property type="match status" value="1"/>
</dbReference>
<protein>
    <recommendedName>
        <fullName evidence="4">Ig-like domain-containing protein</fullName>
    </recommendedName>
</protein>
<evidence type="ECO:0000256" key="2">
    <source>
        <dbReference type="ARBA" id="ARBA00023130"/>
    </source>
</evidence>
<dbReference type="OMA" id="ENLLMCI"/>
<dbReference type="Ensembl" id="ENSPMRT00000034054.1">
    <property type="protein sequence ID" value="ENSPMRP00000032113.1"/>
    <property type="gene ID" value="ENSPMRG00000020821.1"/>
</dbReference>
<organism evidence="5 6">
    <name type="scientific">Podarcis muralis</name>
    <name type="common">Wall lizard</name>
    <name type="synonym">Lacerta muralis</name>
    <dbReference type="NCBI Taxonomy" id="64176"/>
    <lineage>
        <taxon>Eukaryota</taxon>
        <taxon>Metazoa</taxon>
        <taxon>Chordata</taxon>
        <taxon>Craniata</taxon>
        <taxon>Vertebrata</taxon>
        <taxon>Euteleostomi</taxon>
        <taxon>Lepidosauria</taxon>
        <taxon>Squamata</taxon>
        <taxon>Bifurcata</taxon>
        <taxon>Unidentata</taxon>
        <taxon>Episquamata</taxon>
        <taxon>Laterata</taxon>
        <taxon>Lacertibaenia</taxon>
        <taxon>Lacertidae</taxon>
        <taxon>Podarcis</taxon>
    </lineage>
</organism>
<dbReference type="InterPro" id="IPR050199">
    <property type="entry name" value="IgHV"/>
</dbReference>
<dbReference type="InterPro" id="IPR036179">
    <property type="entry name" value="Ig-like_dom_sf"/>
</dbReference>
<dbReference type="GeneTree" id="ENSGT01030000234536"/>
<evidence type="ECO:0000256" key="1">
    <source>
        <dbReference type="ARBA" id="ARBA00022859"/>
    </source>
</evidence>
<dbReference type="Pfam" id="PF07686">
    <property type="entry name" value="V-set"/>
    <property type="match status" value="1"/>
</dbReference>
<dbReference type="PROSITE" id="PS50835">
    <property type="entry name" value="IG_LIKE"/>
    <property type="match status" value="1"/>
</dbReference>